<dbReference type="OrthoDB" id="95977at2759"/>
<evidence type="ECO:0000259" key="3">
    <source>
        <dbReference type="Pfam" id="PF13359"/>
    </source>
</evidence>
<dbReference type="GO" id="GO:0046872">
    <property type="term" value="F:metal ion binding"/>
    <property type="evidence" value="ECO:0007669"/>
    <property type="project" value="UniProtKB-KW"/>
</dbReference>
<dbReference type="Pfam" id="PF13359">
    <property type="entry name" value="DDE_Tnp_4"/>
    <property type="match status" value="1"/>
</dbReference>
<dbReference type="Proteomes" id="UP000237271">
    <property type="component" value="Unassembled WGS sequence"/>
</dbReference>
<evidence type="ECO:0000313" key="5">
    <source>
        <dbReference type="Proteomes" id="UP000237271"/>
    </source>
</evidence>
<accession>A0A2P4X4T2</accession>
<comment type="cofactor">
    <cofactor evidence="1">
        <name>a divalent metal cation</name>
        <dbReference type="ChEBI" id="CHEBI:60240"/>
    </cofactor>
</comment>
<feature type="domain" description="DDE Tnp4" evidence="3">
    <location>
        <begin position="7"/>
        <end position="112"/>
    </location>
</feature>
<evidence type="ECO:0000256" key="2">
    <source>
        <dbReference type="ARBA" id="ARBA00022723"/>
    </source>
</evidence>
<keyword evidence="2" id="KW-0479">Metal-binding</keyword>
<organism evidence="4 5">
    <name type="scientific">Phytophthora palmivora</name>
    <dbReference type="NCBI Taxonomy" id="4796"/>
    <lineage>
        <taxon>Eukaryota</taxon>
        <taxon>Sar</taxon>
        <taxon>Stramenopiles</taxon>
        <taxon>Oomycota</taxon>
        <taxon>Peronosporomycetes</taxon>
        <taxon>Peronosporales</taxon>
        <taxon>Peronosporaceae</taxon>
        <taxon>Phytophthora</taxon>
    </lineage>
</organism>
<dbReference type="AlphaFoldDB" id="A0A2P4X4T2"/>
<gene>
    <name evidence="4" type="ORF">PHPALM_30577</name>
</gene>
<comment type="caution">
    <text evidence="4">The sequence shown here is derived from an EMBL/GenBank/DDBJ whole genome shotgun (WGS) entry which is preliminary data.</text>
</comment>
<proteinExistence type="predicted"/>
<evidence type="ECO:0000313" key="4">
    <source>
        <dbReference type="EMBL" id="POM60562.1"/>
    </source>
</evidence>
<evidence type="ECO:0000256" key="1">
    <source>
        <dbReference type="ARBA" id="ARBA00001968"/>
    </source>
</evidence>
<keyword evidence="5" id="KW-1185">Reference proteome</keyword>
<dbReference type="EMBL" id="NCKW01016854">
    <property type="protein sequence ID" value="POM60562.1"/>
    <property type="molecule type" value="Genomic_DNA"/>
</dbReference>
<sequence>MKLPTPRRQHQKRNKLLSQQSMYNGLKFQILVTPYGLISHLFDPYPETTTSKCFEIATLIRSDPRFRSYRICGDCAFGRDDVMASPFEGAFGNLTRDHRQINSAMSKIQVSVVW</sequence>
<protein>
    <recommendedName>
        <fullName evidence="3">DDE Tnp4 domain-containing protein</fullName>
    </recommendedName>
</protein>
<dbReference type="InterPro" id="IPR027806">
    <property type="entry name" value="HARBI1_dom"/>
</dbReference>
<reference evidence="4 5" key="1">
    <citation type="journal article" date="2017" name="Genome Biol. Evol.">
        <title>Phytophthora megakarya and P. palmivora, closely related causal agents of cacao black pod rot, underwent increases in genome sizes and gene numbers by different mechanisms.</title>
        <authorList>
            <person name="Ali S.S."/>
            <person name="Shao J."/>
            <person name="Lary D.J."/>
            <person name="Kronmiller B."/>
            <person name="Shen D."/>
            <person name="Strem M.D."/>
            <person name="Amoako-Attah I."/>
            <person name="Akrofi A.Y."/>
            <person name="Begoude B.A."/>
            <person name="Ten Hoopen G.M."/>
            <person name="Coulibaly K."/>
            <person name="Kebe B.I."/>
            <person name="Melnick R.L."/>
            <person name="Guiltinan M.J."/>
            <person name="Tyler B.M."/>
            <person name="Meinhardt L.W."/>
            <person name="Bailey B.A."/>
        </authorList>
    </citation>
    <scope>NUCLEOTIDE SEQUENCE [LARGE SCALE GENOMIC DNA]</scope>
    <source>
        <strain evidence="5">sbr112.9</strain>
    </source>
</reference>
<name>A0A2P4X4T2_9STRA</name>